<protein>
    <submittedName>
        <fullName evidence="2">Uncharacterized protein</fullName>
    </submittedName>
</protein>
<organism evidence="2">
    <name type="scientific">Picornavirales sp</name>
    <dbReference type="NCBI Taxonomy" id="1955153"/>
    <lineage>
        <taxon>Viruses</taxon>
        <taxon>Riboviria</taxon>
        <taxon>Orthornavirae</taxon>
        <taxon>Pisuviricota</taxon>
        <taxon>Pisoniviricetes</taxon>
        <taxon>Picornavirales</taxon>
    </lineage>
</organism>
<name>A0A6M3YRP9_9VIRU</name>
<feature type="compositionally biased region" description="Acidic residues" evidence="1">
    <location>
        <begin position="508"/>
        <end position="529"/>
    </location>
</feature>
<evidence type="ECO:0000313" key="2">
    <source>
        <dbReference type="EMBL" id="QJI53574.1"/>
    </source>
</evidence>
<reference evidence="2" key="1">
    <citation type="submission" date="2020-01" db="EMBL/GenBank/DDBJ databases">
        <title>Viral genomes from wild and zoo birds in China.</title>
        <authorList>
            <person name="Zhao M."/>
            <person name="Shan L.T."/>
            <person name="Yang X.S."/>
            <person name="Zhang W."/>
        </authorList>
    </citation>
    <scope>NUCLEOTIDE SEQUENCE</scope>
    <source>
        <strain evidence="2">Tom099shi2</strain>
    </source>
</reference>
<sequence length="539" mass="64021">MAVKLRTFWYSYRLTLTGTLESVKALYCGVTDLCTEVPKMEALQFRLQSVMRQQDYDQTKECIREISRYISELIEADRYTKPIHKWLAELNGRLTSDMIMILEYLYNEGQKITESQRNSEFSVWSDDFLCKIVRDYKEEKPDKFVHGMLKFPFSEDSILPVEFLNYFFTFFMNTPLILPASFEVRRAEYNVELYQDDVYDMNEILQIREKACVWLAKIVGNKGSYHSFFILLGRAMKLGAWIGRFREMSYYRECRPDKLKEYYWAHQNCLSCQVRMPHCPFEWYCSRIGECQRHHIVQKYDWTHLDLIYLRNLTTQFTIDEIYWHFKQGVVWDAMQLEEFQERLATLIASQEPIPQVTDFENISDYEIGEAVPLQINSPGVYPAKPIQKKSLRQFEFMRTLDRVKFDAPEHSELEQNVMALALSGHCHFACLESTIMRSEVSRPLYVFENDRWLKLTQRIPTQFALSFSNYVFTRFRIGFSVRLATAIQVATEKSQEMLEMLDYKEVEESDPESDEMEVEETQSDEDSDFCLSDLMERL</sequence>
<feature type="region of interest" description="Disordered" evidence="1">
    <location>
        <begin position="505"/>
        <end position="539"/>
    </location>
</feature>
<accession>A0A6M3YRP9</accession>
<dbReference type="EMBL" id="MN918686">
    <property type="protein sequence ID" value="QJI53574.1"/>
    <property type="molecule type" value="Genomic_RNA"/>
</dbReference>
<evidence type="ECO:0000256" key="1">
    <source>
        <dbReference type="SAM" id="MobiDB-lite"/>
    </source>
</evidence>
<proteinExistence type="predicted"/>